<dbReference type="EMBL" id="KZ452037">
    <property type="protein sequence ID" value="PKA49631.1"/>
    <property type="molecule type" value="Genomic_DNA"/>
</dbReference>
<accession>A0A2I0A244</accession>
<evidence type="ECO:0000313" key="5">
    <source>
        <dbReference type="Proteomes" id="UP000236161"/>
    </source>
</evidence>
<keyword evidence="1" id="KW-0479">Metal-binding</keyword>
<feature type="region of interest" description="Disordered" evidence="2">
    <location>
        <begin position="75"/>
        <end position="100"/>
    </location>
</feature>
<dbReference type="SMART" id="SM00184">
    <property type="entry name" value="RING"/>
    <property type="match status" value="1"/>
</dbReference>
<dbReference type="SUPFAM" id="SSF57850">
    <property type="entry name" value="RING/U-box"/>
    <property type="match status" value="1"/>
</dbReference>
<keyword evidence="1" id="KW-0863">Zinc-finger</keyword>
<dbReference type="InterPro" id="IPR001841">
    <property type="entry name" value="Znf_RING"/>
</dbReference>
<reference evidence="4 5" key="1">
    <citation type="journal article" date="2017" name="Nature">
        <title>The Apostasia genome and the evolution of orchids.</title>
        <authorList>
            <person name="Zhang G.Q."/>
            <person name="Liu K.W."/>
            <person name="Li Z."/>
            <person name="Lohaus R."/>
            <person name="Hsiao Y.Y."/>
            <person name="Niu S.C."/>
            <person name="Wang J.Y."/>
            <person name="Lin Y.C."/>
            <person name="Xu Q."/>
            <person name="Chen L.J."/>
            <person name="Yoshida K."/>
            <person name="Fujiwara S."/>
            <person name="Wang Z.W."/>
            <person name="Zhang Y.Q."/>
            <person name="Mitsuda N."/>
            <person name="Wang M."/>
            <person name="Liu G.H."/>
            <person name="Pecoraro L."/>
            <person name="Huang H.X."/>
            <person name="Xiao X.J."/>
            <person name="Lin M."/>
            <person name="Wu X.Y."/>
            <person name="Wu W.L."/>
            <person name="Chen Y.Y."/>
            <person name="Chang S.B."/>
            <person name="Sakamoto S."/>
            <person name="Ohme-Takagi M."/>
            <person name="Yagi M."/>
            <person name="Zeng S.J."/>
            <person name="Shen C.Y."/>
            <person name="Yeh C.M."/>
            <person name="Luo Y.B."/>
            <person name="Tsai W.C."/>
            <person name="Van de Peer Y."/>
            <person name="Liu Z.J."/>
        </authorList>
    </citation>
    <scope>NUCLEOTIDE SEQUENCE [LARGE SCALE GENOMIC DNA]</scope>
    <source>
        <strain evidence="5">cv. Shenzhen</strain>
        <tissue evidence="4">Stem</tissue>
    </source>
</reference>
<dbReference type="Gene3D" id="3.30.40.10">
    <property type="entry name" value="Zinc/RING finger domain, C3HC4 (zinc finger)"/>
    <property type="match status" value="1"/>
</dbReference>
<evidence type="ECO:0000313" key="4">
    <source>
        <dbReference type="EMBL" id="PKA49631.1"/>
    </source>
</evidence>
<feature type="domain" description="RING-type" evidence="3">
    <location>
        <begin position="158"/>
        <end position="196"/>
    </location>
</feature>
<dbReference type="InterPro" id="IPR013083">
    <property type="entry name" value="Znf_RING/FYVE/PHD"/>
</dbReference>
<dbReference type="CDD" id="cd16449">
    <property type="entry name" value="RING-HC"/>
    <property type="match status" value="1"/>
</dbReference>
<proteinExistence type="predicted"/>
<dbReference type="OrthoDB" id="1711136at2759"/>
<evidence type="ECO:0000256" key="1">
    <source>
        <dbReference type="PROSITE-ProRule" id="PRU00175"/>
    </source>
</evidence>
<dbReference type="Pfam" id="PF13920">
    <property type="entry name" value="zf-C3HC4_3"/>
    <property type="match status" value="1"/>
</dbReference>
<dbReference type="PROSITE" id="PS50089">
    <property type="entry name" value="ZF_RING_2"/>
    <property type="match status" value="1"/>
</dbReference>
<feature type="region of interest" description="Disordered" evidence="2">
    <location>
        <begin position="121"/>
        <end position="141"/>
    </location>
</feature>
<dbReference type="PANTHER" id="PTHR46629">
    <property type="entry name" value="OS01G0917900 PROTEIN"/>
    <property type="match status" value="1"/>
</dbReference>
<name>A0A2I0A244_9ASPA</name>
<gene>
    <name evidence="4" type="ORF">AXF42_Ash004172</name>
</gene>
<evidence type="ECO:0000259" key="3">
    <source>
        <dbReference type="PROSITE" id="PS50089"/>
    </source>
</evidence>
<dbReference type="AlphaFoldDB" id="A0A2I0A244"/>
<keyword evidence="5" id="KW-1185">Reference proteome</keyword>
<evidence type="ECO:0000256" key="2">
    <source>
        <dbReference type="SAM" id="MobiDB-lite"/>
    </source>
</evidence>
<dbReference type="Proteomes" id="UP000236161">
    <property type="component" value="Unassembled WGS sequence"/>
</dbReference>
<protein>
    <submittedName>
        <fullName evidence="4">E3 ubiquitin-protein ligase RFWD2</fullName>
    </submittedName>
</protein>
<organism evidence="4 5">
    <name type="scientific">Apostasia shenzhenica</name>
    <dbReference type="NCBI Taxonomy" id="1088818"/>
    <lineage>
        <taxon>Eukaryota</taxon>
        <taxon>Viridiplantae</taxon>
        <taxon>Streptophyta</taxon>
        <taxon>Embryophyta</taxon>
        <taxon>Tracheophyta</taxon>
        <taxon>Spermatophyta</taxon>
        <taxon>Magnoliopsida</taxon>
        <taxon>Liliopsida</taxon>
        <taxon>Asparagales</taxon>
        <taxon>Orchidaceae</taxon>
        <taxon>Apostasioideae</taxon>
        <taxon>Apostasia</taxon>
    </lineage>
</organism>
<keyword evidence="1" id="KW-0862">Zinc</keyword>
<dbReference type="GO" id="GO:0008270">
    <property type="term" value="F:zinc ion binding"/>
    <property type="evidence" value="ECO:0007669"/>
    <property type="project" value="UniProtKB-KW"/>
</dbReference>
<sequence length="206" mass="21875">MEGDGIGRSRMTLLDQISVMEPSNLRDLLKVGQDDDASVAGVPSVGRAVTLASILESEKHSGRTLLDIIQEEDESLGDALPESSDSTGGGTPPEREEEQPARVSLMALLALTEGGQDEYAAAASDSAGRGMMATESEEEEEEEEIAGSVAAADDRVMCCVCMARKKGAAFIPCGHTFCRVCSRELWTGRGTCPLCNGFILDILDIF</sequence>